<evidence type="ECO:0000256" key="1">
    <source>
        <dbReference type="ARBA" id="ARBA00002274"/>
    </source>
</evidence>
<dbReference type="SUPFAM" id="SSF52540">
    <property type="entry name" value="P-loop containing nucleoside triphosphate hydrolases"/>
    <property type="match status" value="1"/>
</dbReference>
<feature type="binding site" evidence="13">
    <location>
        <begin position="56"/>
        <end position="63"/>
    </location>
    <ligand>
        <name>ATP</name>
        <dbReference type="ChEBI" id="CHEBI:30616"/>
    </ligand>
</feature>
<dbReference type="GO" id="GO:0005524">
    <property type="term" value="F:ATP binding"/>
    <property type="evidence" value="ECO:0007669"/>
    <property type="project" value="UniProtKB-UniRule"/>
</dbReference>
<dbReference type="GO" id="GO:0005886">
    <property type="term" value="C:plasma membrane"/>
    <property type="evidence" value="ECO:0007669"/>
    <property type="project" value="TreeGrafter"/>
</dbReference>
<evidence type="ECO:0000256" key="13">
    <source>
        <dbReference type="HAMAP-Rule" id="MF_00409"/>
    </source>
</evidence>
<evidence type="ECO:0000256" key="6">
    <source>
        <dbReference type="ARBA" id="ARBA00022556"/>
    </source>
</evidence>
<keyword evidence="11 13" id="KW-0443">Lipid metabolism</keyword>
<dbReference type="InterPro" id="IPR003758">
    <property type="entry name" value="LpxK"/>
</dbReference>
<dbReference type="UniPathway" id="UPA00359">
    <property type="reaction ID" value="UER00482"/>
</dbReference>
<comment type="catalytic activity">
    <reaction evidence="13">
        <text>a lipid A disaccharide + ATP = a lipid IVA + ADP + H(+)</text>
        <dbReference type="Rhea" id="RHEA:67840"/>
        <dbReference type="ChEBI" id="CHEBI:15378"/>
        <dbReference type="ChEBI" id="CHEBI:30616"/>
        <dbReference type="ChEBI" id="CHEBI:176343"/>
        <dbReference type="ChEBI" id="CHEBI:176425"/>
        <dbReference type="ChEBI" id="CHEBI:456216"/>
        <dbReference type="EC" id="2.7.1.130"/>
    </reaction>
</comment>
<evidence type="ECO:0000256" key="5">
    <source>
        <dbReference type="ARBA" id="ARBA00022516"/>
    </source>
</evidence>
<gene>
    <name evidence="13" type="primary">lpxK</name>
    <name evidence="14" type="ORF">A2Y62_00560</name>
</gene>
<dbReference type="GO" id="GO:0009245">
    <property type="term" value="P:lipid A biosynthetic process"/>
    <property type="evidence" value="ECO:0007669"/>
    <property type="project" value="UniProtKB-UniRule"/>
</dbReference>
<dbReference type="STRING" id="1817863.A2Y62_00560"/>
<dbReference type="NCBIfam" id="TIGR00682">
    <property type="entry name" value="lpxK"/>
    <property type="match status" value="1"/>
</dbReference>
<dbReference type="Pfam" id="PF02606">
    <property type="entry name" value="LpxK"/>
    <property type="match status" value="1"/>
</dbReference>
<evidence type="ECO:0000256" key="12">
    <source>
        <dbReference type="ARBA" id="ARBA00029757"/>
    </source>
</evidence>
<sequence>MSALKGTEEKMIKKIILFPFWLLHRIIVWGRNYLFDKGFIRIDKVESKVVSIGNISFGGTGKTPLVIHLARILTEQDYKVAILLRGYRGTASTRDPFIVSDGRTIFSPVKECGDEAIVIAESVKVPVIIGKKRILSARLAMEKFKSDFILLDDGFQHRGIHRDVDIVLITPLDNMELFPCGNLREPLSSLRRASMVCVTKGNLEDINTEVKKNIDTLDTYQIDYYISSWKSGNRILGAEEIYGEKVIIASGIGKFDFFIAQVAAMGAIVLQCISYPDHYAFTEKDISKLQQIAQKKGAGRIVITEKDEVKLRAIKHLDERYWIAVLSVAIEREGDFLNNIRKT</sequence>
<evidence type="ECO:0000256" key="2">
    <source>
        <dbReference type="ARBA" id="ARBA00004870"/>
    </source>
</evidence>
<evidence type="ECO:0000256" key="4">
    <source>
        <dbReference type="ARBA" id="ARBA00016436"/>
    </source>
</evidence>
<name>A0A1F5VMJ0_9BACT</name>
<evidence type="ECO:0000256" key="3">
    <source>
        <dbReference type="ARBA" id="ARBA00012071"/>
    </source>
</evidence>
<reference evidence="14 15" key="1">
    <citation type="journal article" date="2016" name="Nat. Commun.">
        <title>Thousands of microbial genomes shed light on interconnected biogeochemical processes in an aquifer system.</title>
        <authorList>
            <person name="Anantharaman K."/>
            <person name="Brown C.T."/>
            <person name="Hug L.A."/>
            <person name="Sharon I."/>
            <person name="Castelle C.J."/>
            <person name="Probst A.J."/>
            <person name="Thomas B.C."/>
            <person name="Singh A."/>
            <person name="Wilkins M.J."/>
            <person name="Karaoz U."/>
            <person name="Brodie E.L."/>
            <person name="Williams K.H."/>
            <person name="Hubbard S.S."/>
            <person name="Banfield J.F."/>
        </authorList>
    </citation>
    <scope>NUCLEOTIDE SEQUENCE [LARGE SCALE GENOMIC DNA]</scope>
</reference>
<evidence type="ECO:0000256" key="11">
    <source>
        <dbReference type="ARBA" id="ARBA00023098"/>
    </source>
</evidence>
<dbReference type="GO" id="GO:0009244">
    <property type="term" value="P:lipopolysaccharide core region biosynthetic process"/>
    <property type="evidence" value="ECO:0007669"/>
    <property type="project" value="TreeGrafter"/>
</dbReference>
<evidence type="ECO:0000256" key="8">
    <source>
        <dbReference type="ARBA" id="ARBA00022741"/>
    </source>
</evidence>
<accession>A0A1F5VMJ0</accession>
<comment type="caution">
    <text evidence="14">The sequence shown here is derived from an EMBL/GenBank/DDBJ whole genome shotgun (WGS) entry which is preliminary data.</text>
</comment>
<dbReference type="EMBL" id="MFGW01000135">
    <property type="protein sequence ID" value="OGF64625.1"/>
    <property type="molecule type" value="Genomic_DNA"/>
</dbReference>
<dbReference type="AlphaFoldDB" id="A0A1F5VMJ0"/>
<keyword evidence="8 13" id="KW-0547">Nucleotide-binding</keyword>
<organism evidence="14 15">
    <name type="scientific">Candidatus Fischerbacteria bacterium RBG_13_37_8</name>
    <dbReference type="NCBI Taxonomy" id="1817863"/>
    <lineage>
        <taxon>Bacteria</taxon>
        <taxon>Candidatus Fischeribacteriota</taxon>
    </lineage>
</organism>
<keyword evidence="9 13" id="KW-0418">Kinase</keyword>
<keyword evidence="5 13" id="KW-0444">Lipid biosynthesis</keyword>
<comment type="function">
    <text evidence="1 13">Transfers the gamma-phosphate of ATP to the 4'-position of a tetraacyldisaccharide 1-phosphate intermediate (termed DS-1-P) to form tetraacyldisaccharide 1,4'-bis-phosphate (lipid IVA).</text>
</comment>
<evidence type="ECO:0000256" key="10">
    <source>
        <dbReference type="ARBA" id="ARBA00022840"/>
    </source>
</evidence>
<evidence type="ECO:0000256" key="7">
    <source>
        <dbReference type="ARBA" id="ARBA00022679"/>
    </source>
</evidence>
<dbReference type="PANTHER" id="PTHR42724">
    <property type="entry name" value="TETRAACYLDISACCHARIDE 4'-KINASE"/>
    <property type="match status" value="1"/>
</dbReference>
<comment type="pathway">
    <text evidence="2 13">Glycolipid biosynthesis; lipid IV(A) biosynthesis; lipid IV(A) from (3R)-3-hydroxytetradecanoyl-[acyl-carrier-protein] and UDP-N-acetyl-alpha-D-glucosamine: step 6/6.</text>
</comment>
<proteinExistence type="inferred from homology"/>
<dbReference type="HAMAP" id="MF_00409">
    <property type="entry name" value="LpxK"/>
    <property type="match status" value="1"/>
</dbReference>
<dbReference type="InterPro" id="IPR027417">
    <property type="entry name" value="P-loop_NTPase"/>
</dbReference>
<protein>
    <recommendedName>
        <fullName evidence="4 13">Tetraacyldisaccharide 4'-kinase</fullName>
        <ecNumber evidence="3 13">2.7.1.130</ecNumber>
    </recommendedName>
    <alternativeName>
        <fullName evidence="12 13">Lipid A 4'-kinase</fullName>
    </alternativeName>
</protein>
<keyword evidence="6 13" id="KW-0441">Lipid A biosynthesis</keyword>
<evidence type="ECO:0000313" key="14">
    <source>
        <dbReference type="EMBL" id="OGF64625.1"/>
    </source>
</evidence>
<keyword evidence="7 13" id="KW-0808">Transferase</keyword>
<dbReference type="Proteomes" id="UP000178943">
    <property type="component" value="Unassembled WGS sequence"/>
</dbReference>
<keyword evidence="10 13" id="KW-0067">ATP-binding</keyword>
<comment type="similarity">
    <text evidence="13">Belongs to the LpxK family.</text>
</comment>
<evidence type="ECO:0000256" key="9">
    <source>
        <dbReference type="ARBA" id="ARBA00022777"/>
    </source>
</evidence>
<dbReference type="EC" id="2.7.1.130" evidence="3 13"/>
<evidence type="ECO:0000313" key="15">
    <source>
        <dbReference type="Proteomes" id="UP000178943"/>
    </source>
</evidence>
<dbReference type="GO" id="GO:0009029">
    <property type="term" value="F:lipid-A 4'-kinase activity"/>
    <property type="evidence" value="ECO:0007669"/>
    <property type="project" value="UniProtKB-UniRule"/>
</dbReference>
<dbReference type="PANTHER" id="PTHR42724:SF1">
    <property type="entry name" value="TETRAACYLDISACCHARIDE 4'-KINASE, MITOCHONDRIAL-RELATED"/>
    <property type="match status" value="1"/>
</dbReference>